<evidence type="ECO:0008006" key="9">
    <source>
        <dbReference type="Google" id="ProtNLM"/>
    </source>
</evidence>
<gene>
    <name evidence="7" type="ORF">TR51_11690</name>
</gene>
<dbReference type="STRING" id="2064.TR51_11690"/>
<name>A0A0D0NCJ0_KITGR</name>
<keyword evidence="3" id="KW-0132">Cell division</keyword>
<evidence type="ECO:0000256" key="4">
    <source>
        <dbReference type="ARBA" id="ARBA00022969"/>
    </source>
</evidence>
<dbReference type="InterPro" id="IPR038658">
    <property type="entry name" value="SsgB_sf"/>
</dbReference>
<accession>A0A0D0NCJ0</accession>
<evidence type="ECO:0000256" key="5">
    <source>
        <dbReference type="ARBA" id="ARBA00023210"/>
    </source>
</evidence>
<dbReference type="AlphaFoldDB" id="A0A0D0NCJ0"/>
<evidence type="ECO:0000256" key="1">
    <source>
        <dbReference type="ARBA" id="ARBA00004431"/>
    </source>
</evidence>
<sequence length="143" mass="15745">MSEPQPEAASTDLDVDARIVLGEQQSVDVPVRLAYCQDDPYAVALEFLGQAAEAGVWRFARDLLWDGLQKPSGLGDVRIWPPCPCHGRTSLRIMLQGEDGSVLLDLPARQVRRWLRRDAFALVPPGAEAALIDWDAELHSLTG</sequence>
<dbReference type="EMBL" id="JXZB01000002">
    <property type="protein sequence ID" value="KIQ65945.1"/>
    <property type="molecule type" value="Genomic_DNA"/>
</dbReference>
<evidence type="ECO:0000313" key="7">
    <source>
        <dbReference type="EMBL" id="KIQ65945.1"/>
    </source>
</evidence>
<keyword evidence="4" id="KW-0749">Sporulation</keyword>
<dbReference type="GO" id="GO:0030435">
    <property type="term" value="P:sporulation resulting in formation of a cellular spore"/>
    <property type="evidence" value="ECO:0007669"/>
    <property type="project" value="UniProtKB-KW"/>
</dbReference>
<organism evidence="7 8">
    <name type="scientific">Kitasatospora griseola</name>
    <name type="common">Streptomyces griseolosporeus</name>
    <dbReference type="NCBI Taxonomy" id="2064"/>
    <lineage>
        <taxon>Bacteria</taxon>
        <taxon>Bacillati</taxon>
        <taxon>Actinomycetota</taxon>
        <taxon>Actinomycetes</taxon>
        <taxon>Kitasatosporales</taxon>
        <taxon>Streptomycetaceae</taxon>
        <taxon>Kitasatospora</taxon>
    </lineage>
</organism>
<keyword evidence="6" id="KW-0131">Cell cycle</keyword>
<dbReference type="GO" id="GO:0000917">
    <property type="term" value="P:division septum assembly"/>
    <property type="evidence" value="ECO:0007669"/>
    <property type="project" value="UniProtKB-KW"/>
</dbReference>
<protein>
    <recommendedName>
        <fullName evidence="9">Sporulation and cell division protein SsgA</fullName>
    </recommendedName>
</protein>
<dbReference type="Pfam" id="PF04686">
    <property type="entry name" value="SsgA"/>
    <property type="match status" value="1"/>
</dbReference>
<evidence type="ECO:0000313" key="8">
    <source>
        <dbReference type="Proteomes" id="UP000032066"/>
    </source>
</evidence>
<dbReference type="Gene3D" id="2.30.31.20">
    <property type="entry name" value="Sporulation-specific cell division protein SsgB"/>
    <property type="match status" value="1"/>
</dbReference>
<proteinExistence type="inferred from homology"/>
<evidence type="ECO:0000256" key="2">
    <source>
        <dbReference type="ARBA" id="ARBA00009323"/>
    </source>
</evidence>
<evidence type="ECO:0000256" key="3">
    <source>
        <dbReference type="ARBA" id="ARBA00022618"/>
    </source>
</evidence>
<keyword evidence="5" id="KW-0717">Septation</keyword>
<comment type="subcellular location">
    <subcellularLocation>
        <location evidence="1">Cell septum</location>
    </subcellularLocation>
</comment>
<keyword evidence="8" id="KW-1185">Reference proteome</keyword>
<comment type="similarity">
    <text evidence="2">Belongs to the SsgA family.</text>
</comment>
<evidence type="ECO:0000256" key="6">
    <source>
        <dbReference type="ARBA" id="ARBA00023306"/>
    </source>
</evidence>
<dbReference type="Proteomes" id="UP000032066">
    <property type="component" value="Unassembled WGS sequence"/>
</dbReference>
<reference evidence="7 8" key="1">
    <citation type="submission" date="2015-02" db="EMBL/GenBank/DDBJ databases">
        <title>Draft genome sequence of Kitasatospora griseola MF730-N6, a bafilomycin, terpentecin and satosporin producer.</title>
        <authorList>
            <person name="Arens J.C."/>
            <person name="Haltli B."/>
            <person name="Kerr R.G."/>
        </authorList>
    </citation>
    <scope>NUCLEOTIDE SEQUENCE [LARGE SCALE GENOMIC DNA]</scope>
    <source>
        <strain evidence="7 8">MF730-N6</strain>
    </source>
</reference>
<dbReference type="InterPro" id="IPR006776">
    <property type="entry name" value="SsgB"/>
</dbReference>
<comment type="caution">
    <text evidence="7">The sequence shown here is derived from an EMBL/GenBank/DDBJ whole genome shotgun (WGS) entry which is preliminary data.</text>
</comment>
<dbReference type="GO" id="GO:0030428">
    <property type="term" value="C:cell septum"/>
    <property type="evidence" value="ECO:0007669"/>
    <property type="project" value="UniProtKB-SubCell"/>
</dbReference>
<dbReference type="PATRIC" id="fig|2064.6.peg.2513"/>